<dbReference type="OrthoDB" id="6388078at2"/>
<accession>A0A4R3YHF4</accession>
<gene>
    <name evidence="1" type="ORF">EDC52_11715</name>
</gene>
<comment type="caution">
    <text evidence="1">The sequence shown here is derived from an EMBL/GenBank/DDBJ whole genome shotgun (WGS) entry which is preliminary data.</text>
</comment>
<dbReference type="PANTHER" id="PTHR34472:SF1">
    <property type="entry name" value="SULFUR CARRIER PROTEIN THIS"/>
    <property type="match status" value="1"/>
</dbReference>
<dbReference type="AlphaFoldDB" id="A0A4R3YHF4"/>
<dbReference type="NCBIfam" id="TIGR01683">
    <property type="entry name" value="thiS"/>
    <property type="match status" value="1"/>
</dbReference>
<dbReference type="PANTHER" id="PTHR34472">
    <property type="entry name" value="SULFUR CARRIER PROTEIN THIS"/>
    <property type="match status" value="1"/>
</dbReference>
<keyword evidence="2" id="KW-1185">Reference proteome</keyword>
<evidence type="ECO:0000313" key="2">
    <source>
        <dbReference type="Proteomes" id="UP000295719"/>
    </source>
</evidence>
<name>A0A4R3YHF4_9GAMM</name>
<dbReference type="InterPro" id="IPR010035">
    <property type="entry name" value="Thi_S"/>
</dbReference>
<proteinExistence type="predicted"/>
<reference evidence="1 2" key="1">
    <citation type="submission" date="2019-03" db="EMBL/GenBank/DDBJ databases">
        <title>Genomic Encyclopedia of Type Strains, Phase IV (KMG-IV): sequencing the most valuable type-strain genomes for metagenomic binning, comparative biology and taxonomic classification.</title>
        <authorList>
            <person name="Goeker M."/>
        </authorList>
    </citation>
    <scope>NUCLEOTIDE SEQUENCE [LARGE SCALE GENOMIC DNA]</scope>
    <source>
        <strain evidence="1 2">DSM 19580</strain>
    </source>
</reference>
<dbReference type="CDD" id="cd00565">
    <property type="entry name" value="Ubl_ThiS"/>
    <property type="match status" value="1"/>
</dbReference>
<dbReference type="InterPro" id="IPR016155">
    <property type="entry name" value="Mopterin_synth/thiamin_S_b"/>
</dbReference>
<dbReference type="Gene3D" id="3.10.20.30">
    <property type="match status" value="1"/>
</dbReference>
<dbReference type="Proteomes" id="UP000295719">
    <property type="component" value="Unassembled WGS sequence"/>
</dbReference>
<sequence length="66" mass="7076">MKVLVNNLPVTLSPPAHLATLLAHLNHSPDGTALAVNQVIIPRSHWAKYQLNEGDDILLFQAIAGG</sequence>
<organism evidence="1 2">
    <name type="scientific">Biostraticola tofi</name>
    <dbReference type="NCBI Taxonomy" id="466109"/>
    <lineage>
        <taxon>Bacteria</taxon>
        <taxon>Pseudomonadati</taxon>
        <taxon>Pseudomonadota</taxon>
        <taxon>Gammaproteobacteria</taxon>
        <taxon>Enterobacterales</taxon>
        <taxon>Bruguierivoracaceae</taxon>
        <taxon>Biostraticola</taxon>
    </lineage>
</organism>
<dbReference type="Pfam" id="PF02597">
    <property type="entry name" value="ThiS"/>
    <property type="match status" value="1"/>
</dbReference>
<dbReference type="InterPro" id="IPR012675">
    <property type="entry name" value="Beta-grasp_dom_sf"/>
</dbReference>
<evidence type="ECO:0000313" key="1">
    <source>
        <dbReference type="EMBL" id="TCV91491.1"/>
    </source>
</evidence>
<protein>
    <submittedName>
        <fullName evidence="1">Sulfur carrier protein ThiS</fullName>
    </submittedName>
</protein>
<dbReference type="EMBL" id="SMCR01000017">
    <property type="protein sequence ID" value="TCV91491.1"/>
    <property type="molecule type" value="Genomic_DNA"/>
</dbReference>
<dbReference type="InterPro" id="IPR003749">
    <property type="entry name" value="ThiS/MoaD-like"/>
</dbReference>
<dbReference type="SUPFAM" id="SSF54285">
    <property type="entry name" value="MoaD/ThiS"/>
    <property type="match status" value="1"/>
</dbReference>
<dbReference type="RefSeq" id="WP_131867838.1">
    <property type="nucleotide sequence ID" value="NZ_SMCR01000017.1"/>
</dbReference>